<proteinExistence type="predicted"/>
<dbReference type="AlphaFoldDB" id="A0A090QIX7"/>
<evidence type="ECO:0000313" key="5">
    <source>
        <dbReference type="EMBL" id="GAL02881.1"/>
    </source>
</evidence>
<dbReference type="SUPFAM" id="SSF46955">
    <property type="entry name" value="Putative DNA-binding domain"/>
    <property type="match status" value="1"/>
</dbReference>
<dbReference type="SMART" id="SM00422">
    <property type="entry name" value="HTH_MERR"/>
    <property type="match status" value="1"/>
</dbReference>
<dbReference type="Gene3D" id="1.10.1660.10">
    <property type="match status" value="1"/>
</dbReference>
<evidence type="ECO:0000256" key="3">
    <source>
        <dbReference type="ARBA" id="ARBA00023163"/>
    </source>
</evidence>
<dbReference type="STRING" id="754436.JCM19237_5774"/>
<dbReference type="PANTHER" id="PTHR30204">
    <property type="entry name" value="REDOX-CYCLING DRUG-SENSING TRANSCRIPTIONAL ACTIVATOR SOXR"/>
    <property type="match status" value="1"/>
</dbReference>
<dbReference type="eggNOG" id="COG0789">
    <property type="taxonomic scope" value="Bacteria"/>
</dbReference>
<evidence type="ECO:0000256" key="1">
    <source>
        <dbReference type="ARBA" id="ARBA00023015"/>
    </source>
</evidence>
<gene>
    <name evidence="5" type="ORF">JCM19237_5774</name>
</gene>
<dbReference type="PROSITE" id="PS50937">
    <property type="entry name" value="HTH_MERR_2"/>
    <property type="match status" value="1"/>
</dbReference>
<dbReference type="CDD" id="cd01104">
    <property type="entry name" value="HTH_MlrA-CarA"/>
    <property type="match status" value="1"/>
</dbReference>
<evidence type="ECO:0000256" key="2">
    <source>
        <dbReference type="ARBA" id="ARBA00023125"/>
    </source>
</evidence>
<evidence type="ECO:0000259" key="4">
    <source>
        <dbReference type="PROSITE" id="PS50937"/>
    </source>
</evidence>
<comment type="caution">
    <text evidence="5">The sequence shown here is derived from an EMBL/GenBank/DDBJ whole genome shotgun (WGS) entry which is preliminary data.</text>
</comment>
<evidence type="ECO:0000313" key="6">
    <source>
        <dbReference type="Proteomes" id="UP000029227"/>
    </source>
</evidence>
<accession>A0A090QIX7</accession>
<dbReference type="InterPro" id="IPR000551">
    <property type="entry name" value="MerR-type_HTH_dom"/>
</dbReference>
<feature type="domain" description="HTH merR-type" evidence="4">
    <location>
        <begin position="12"/>
        <end position="81"/>
    </location>
</feature>
<dbReference type="PANTHER" id="PTHR30204:SF67">
    <property type="entry name" value="HTH-TYPE TRANSCRIPTIONAL REGULATOR MLRA-RELATED"/>
    <property type="match status" value="1"/>
</dbReference>
<reference evidence="5 6" key="1">
    <citation type="journal article" date="2014" name="Genome Announc.">
        <title>Draft Genome Sequences of Two Vibrionaceae Species, Vibrio ponticus C121 and Photobacterium aphoticum C119, Isolated as Coral Reef Microbiota.</title>
        <authorList>
            <person name="Al-saari N."/>
            <person name="Meirelles P.M."/>
            <person name="Mino S."/>
            <person name="Suda W."/>
            <person name="Oshima K."/>
            <person name="Hattori M."/>
            <person name="Ohkuma M."/>
            <person name="Thompson F.L."/>
            <person name="Gomez-Gil B."/>
            <person name="Sawabe T."/>
            <person name="Sawabe T."/>
        </authorList>
    </citation>
    <scope>NUCLEOTIDE SEQUENCE [LARGE SCALE GENOMIC DNA]</scope>
    <source>
        <strain evidence="5 6">JCM 19237</strain>
    </source>
</reference>
<keyword evidence="2" id="KW-0238">DNA-binding</keyword>
<keyword evidence="3" id="KW-0804">Transcription</keyword>
<dbReference type="Pfam" id="PF13411">
    <property type="entry name" value="MerR_1"/>
    <property type="match status" value="1"/>
</dbReference>
<sequence>MDFDTNNSTDAFYAIKDVSEMTGVNAVTLRAWQRRYGLLNPMRTEKGHRLYSQDDINKIHTILGWLEKGVAIGKVRPLLDGDNALELVEQQAGSDSQQAAESLLSALHRLDANTLDKQLNLIMKEYPLELFENRLRI</sequence>
<organism evidence="5 6">
    <name type="scientific">Photobacterium aphoticum</name>
    <dbReference type="NCBI Taxonomy" id="754436"/>
    <lineage>
        <taxon>Bacteria</taxon>
        <taxon>Pseudomonadati</taxon>
        <taxon>Pseudomonadota</taxon>
        <taxon>Gammaproteobacteria</taxon>
        <taxon>Vibrionales</taxon>
        <taxon>Vibrionaceae</taxon>
        <taxon>Photobacterium</taxon>
    </lineage>
</organism>
<protein>
    <submittedName>
        <fullName evidence="5">Transcriptional regulator MerR family</fullName>
    </submittedName>
</protein>
<dbReference type="Proteomes" id="UP000029227">
    <property type="component" value="Unassembled WGS sequence"/>
</dbReference>
<dbReference type="InterPro" id="IPR047057">
    <property type="entry name" value="MerR_fam"/>
</dbReference>
<dbReference type="EMBL" id="BBMN01000001">
    <property type="protein sequence ID" value="GAL02881.1"/>
    <property type="molecule type" value="Genomic_DNA"/>
</dbReference>
<dbReference type="GO" id="GO:0003677">
    <property type="term" value="F:DNA binding"/>
    <property type="evidence" value="ECO:0007669"/>
    <property type="project" value="UniProtKB-KW"/>
</dbReference>
<dbReference type="GO" id="GO:0003700">
    <property type="term" value="F:DNA-binding transcription factor activity"/>
    <property type="evidence" value="ECO:0007669"/>
    <property type="project" value="InterPro"/>
</dbReference>
<keyword evidence="1" id="KW-0805">Transcription regulation</keyword>
<dbReference type="InterPro" id="IPR009061">
    <property type="entry name" value="DNA-bd_dom_put_sf"/>
</dbReference>
<name>A0A090QIX7_9GAMM</name>